<organism evidence="2 3">
    <name type="scientific">Cognaticolwellia beringensis</name>
    <dbReference type="NCBI Taxonomy" id="1967665"/>
    <lineage>
        <taxon>Bacteria</taxon>
        <taxon>Pseudomonadati</taxon>
        <taxon>Pseudomonadota</taxon>
        <taxon>Gammaproteobacteria</taxon>
        <taxon>Alteromonadales</taxon>
        <taxon>Colwelliaceae</taxon>
        <taxon>Cognaticolwellia</taxon>
    </lineage>
</organism>
<evidence type="ECO:0000313" key="3">
    <source>
        <dbReference type="Proteomes" id="UP000202259"/>
    </source>
</evidence>
<sequence>MSKHLTGDTNFTAKVKIILSKIYGRSLLKDSVLDRAITYYELEQFSQRKLDKINQEIARLAKTDSDRNKNKLANLERDQREYLQALKLESNERAQHLQLICRDIIELCEGDTRAETNKKSSELLGTIQLLLPTEGSRVAVENERSKPLYRGVLALRLLDQICLKTLSSGAYLAKELSKISAFDYKKLRIENEAAYLEFVDHVKVPVLMAAILQDIGNYHPDAQKIMQGKDGQGSIFRALEIEERKALLQINYRETMKYLINGIGVVMYFGNSKEERDIFNVVETNKLRFVKQLLKGSIQPKLGVGNILKIPQIYTAIVLSTKDNYNYKLLPKVYKALYQNAERGNCCQSVVDSLYKITGDFPQGFGVIYIPGDNEQDARYEYAIVTRLYPEKPDEPNCRIATRQLTFIGHGHDLVVKKTNNLYFIETAKEFSSINKERLNEILELLSSNYLERKDLDLLPRCWQPEEFFTKKVNQKLWNRIR</sequence>
<keyword evidence="3" id="KW-1185">Reference proteome</keyword>
<dbReference type="AlphaFoldDB" id="A0A222G841"/>
<dbReference type="KEGG" id="cber:B5D82_09110"/>
<evidence type="ECO:0000313" key="2">
    <source>
        <dbReference type="EMBL" id="ASP47902.1"/>
    </source>
</evidence>
<feature type="coiled-coil region" evidence="1">
    <location>
        <begin position="58"/>
        <end position="92"/>
    </location>
</feature>
<protein>
    <submittedName>
        <fullName evidence="2">Uncharacterized protein</fullName>
    </submittedName>
</protein>
<gene>
    <name evidence="2" type="ORF">B5D82_09110</name>
</gene>
<dbReference type="EMBL" id="CP020465">
    <property type="protein sequence ID" value="ASP47902.1"/>
    <property type="molecule type" value="Genomic_DNA"/>
</dbReference>
<name>A0A222G841_9GAMM</name>
<accession>A0A222G841</accession>
<dbReference type="Proteomes" id="UP000202259">
    <property type="component" value="Chromosome"/>
</dbReference>
<proteinExistence type="predicted"/>
<dbReference type="RefSeq" id="WP_081150989.1">
    <property type="nucleotide sequence ID" value="NZ_CP020465.1"/>
</dbReference>
<keyword evidence="1" id="KW-0175">Coiled coil</keyword>
<evidence type="ECO:0000256" key="1">
    <source>
        <dbReference type="SAM" id="Coils"/>
    </source>
</evidence>
<reference evidence="2 3" key="1">
    <citation type="submission" date="2017-08" db="EMBL/GenBank/DDBJ databases">
        <title>Complete genome of Colwellia sp. NB097-1, a psychrophile bacterium ioslated from Bering Sea.</title>
        <authorList>
            <person name="Chen X."/>
        </authorList>
    </citation>
    <scope>NUCLEOTIDE SEQUENCE [LARGE SCALE GENOMIC DNA]</scope>
    <source>
        <strain evidence="2 3">NB097-1</strain>
    </source>
</reference>
<dbReference type="OrthoDB" id="5751334at2"/>